<evidence type="ECO:0000313" key="16">
    <source>
        <dbReference type="EMBL" id="MDQ0317223.1"/>
    </source>
</evidence>
<gene>
    <name evidence="14" type="primary">uppP</name>
    <name evidence="16" type="ORF">J2S73_003700</name>
</gene>
<organism evidence="16 17">
    <name type="scientific">Amorphus orientalis</name>
    <dbReference type="NCBI Taxonomy" id="649198"/>
    <lineage>
        <taxon>Bacteria</taxon>
        <taxon>Pseudomonadati</taxon>
        <taxon>Pseudomonadota</taxon>
        <taxon>Alphaproteobacteria</taxon>
        <taxon>Hyphomicrobiales</taxon>
        <taxon>Amorphaceae</taxon>
        <taxon>Amorphus</taxon>
    </lineage>
</organism>
<feature type="region of interest" description="Disordered" evidence="15">
    <location>
        <begin position="275"/>
        <end position="387"/>
    </location>
</feature>
<evidence type="ECO:0000256" key="4">
    <source>
        <dbReference type="ARBA" id="ARBA00021581"/>
    </source>
</evidence>
<evidence type="ECO:0000256" key="10">
    <source>
        <dbReference type="ARBA" id="ARBA00023251"/>
    </source>
</evidence>
<keyword evidence="5 14" id="KW-1003">Cell membrane</keyword>
<comment type="similarity">
    <text evidence="2 14">Belongs to the UppP family.</text>
</comment>
<evidence type="ECO:0000256" key="8">
    <source>
        <dbReference type="ARBA" id="ARBA00022989"/>
    </source>
</evidence>
<evidence type="ECO:0000256" key="2">
    <source>
        <dbReference type="ARBA" id="ARBA00010621"/>
    </source>
</evidence>
<keyword evidence="14" id="KW-0133">Cell shape</keyword>
<evidence type="ECO:0000256" key="7">
    <source>
        <dbReference type="ARBA" id="ARBA00022801"/>
    </source>
</evidence>
<dbReference type="NCBIfam" id="NF001389">
    <property type="entry name" value="PRK00281.1-2"/>
    <property type="match status" value="1"/>
</dbReference>
<feature type="compositionally biased region" description="Low complexity" evidence="15">
    <location>
        <begin position="366"/>
        <end position="377"/>
    </location>
</feature>
<keyword evidence="17" id="KW-1185">Reference proteome</keyword>
<evidence type="ECO:0000256" key="3">
    <source>
        <dbReference type="ARBA" id="ARBA00012374"/>
    </source>
</evidence>
<feature type="transmembrane region" description="Helical" evidence="14">
    <location>
        <begin position="184"/>
        <end position="205"/>
    </location>
</feature>
<evidence type="ECO:0000256" key="5">
    <source>
        <dbReference type="ARBA" id="ARBA00022475"/>
    </source>
</evidence>
<evidence type="ECO:0000256" key="11">
    <source>
        <dbReference type="ARBA" id="ARBA00032707"/>
    </source>
</evidence>
<evidence type="ECO:0000313" key="17">
    <source>
        <dbReference type="Proteomes" id="UP001229244"/>
    </source>
</evidence>
<feature type="compositionally biased region" description="Basic and acidic residues" evidence="15">
    <location>
        <begin position="327"/>
        <end position="336"/>
    </location>
</feature>
<feature type="transmembrane region" description="Helical" evidence="14">
    <location>
        <begin position="109"/>
        <end position="129"/>
    </location>
</feature>
<dbReference type="GO" id="GO:0005886">
    <property type="term" value="C:plasma membrane"/>
    <property type="evidence" value="ECO:0007669"/>
    <property type="project" value="UniProtKB-SubCell"/>
</dbReference>
<feature type="transmembrane region" description="Helical" evidence="14">
    <location>
        <begin position="217"/>
        <end position="238"/>
    </location>
</feature>
<dbReference type="GO" id="GO:0071555">
    <property type="term" value="P:cell wall organization"/>
    <property type="evidence" value="ECO:0007669"/>
    <property type="project" value="UniProtKB-KW"/>
</dbReference>
<feature type="compositionally biased region" description="Pro residues" evidence="15">
    <location>
        <begin position="378"/>
        <end position="387"/>
    </location>
</feature>
<evidence type="ECO:0000256" key="13">
    <source>
        <dbReference type="ARBA" id="ARBA00047594"/>
    </source>
</evidence>
<comment type="miscellaneous">
    <text evidence="14">Bacitracin is thought to be involved in the inhibition of peptidoglycan synthesis by sequestering undecaprenyl diphosphate, thereby reducing the pool of lipid carrier available.</text>
</comment>
<evidence type="ECO:0000256" key="9">
    <source>
        <dbReference type="ARBA" id="ARBA00023136"/>
    </source>
</evidence>
<dbReference type="PANTHER" id="PTHR30622:SF3">
    <property type="entry name" value="UNDECAPRENYL-DIPHOSPHATASE"/>
    <property type="match status" value="1"/>
</dbReference>
<accession>A0AAE3VSM6</accession>
<feature type="transmembrane region" description="Helical" evidence="14">
    <location>
        <begin position="82"/>
        <end position="103"/>
    </location>
</feature>
<keyword evidence="10 14" id="KW-0046">Antibiotic resistance</keyword>
<dbReference type="AlphaFoldDB" id="A0AAE3VSM6"/>
<keyword evidence="14" id="KW-0961">Cell wall biogenesis/degradation</keyword>
<dbReference type="GO" id="GO:0050380">
    <property type="term" value="F:undecaprenyl-diphosphatase activity"/>
    <property type="evidence" value="ECO:0007669"/>
    <property type="project" value="UniProtKB-UniRule"/>
</dbReference>
<comment type="caution">
    <text evidence="16">The sequence shown here is derived from an EMBL/GenBank/DDBJ whole genome shotgun (WGS) entry which is preliminary data.</text>
</comment>
<name>A0AAE3VSM6_9HYPH</name>
<evidence type="ECO:0000256" key="1">
    <source>
        <dbReference type="ARBA" id="ARBA00004651"/>
    </source>
</evidence>
<sequence>MEADTIISAVLLGFVEGLTEFIPVSSTGHLLLLGHFLGFESSGKTFEVLIQLGAILAILSVYFGRLWALLTAAPSDPRARRFFIGIIVAFLPAAFAGVALHGFIKTVLFESPTLICVTLIVGGVILLVLDRMPSRPRYRDAYAYPVWLALAIGCFQTLALVPGVSRSGATIGGALVLGTDKRSAAEFSFFLAMPTMAGAFVYDLYKNRNVISMDDAVVIAIGFVTAFIAAVIVVRSLLDFVSRHGFAPFAYWRIAVGTIGLVALFLTAPATTPTTAAPEPDASDGSGGVTATPSIPAPPGTGPTFSQPSDDAASGSEGAIVPTPDEAGQRAEDRPDGMPQVDSSWFDERFQTPPQVELTRPPETGTQATPAPADQPQTDPPLPPRKP</sequence>
<dbReference type="PANTHER" id="PTHR30622">
    <property type="entry name" value="UNDECAPRENYL-DIPHOSPHATASE"/>
    <property type="match status" value="1"/>
</dbReference>
<keyword evidence="14" id="KW-0573">Peptidoglycan synthesis</keyword>
<keyword evidence="9 14" id="KW-0472">Membrane</keyword>
<protein>
    <recommendedName>
        <fullName evidence="4 14">Undecaprenyl-diphosphatase</fullName>
        <ecNumber evidence="3 14">3.6.1.27</ecNumber>
    </recommendedName>
    <alternativeName>
        <fullName evidence="12 14">Bacitracin resistance protein</fullName>
    </alternativeName>
    <alternativeName>
        <fullName evidence="11 14">Undecaprenyl pyrophosphate phosphatase</fullName>
    </alternativeName>
</protein>
<feature type="transmembrane region" description="Helical" evidence="14">
    <location>
        <begin position="141"/>
        <end position="164"/>
    </location>
</feature>
<proteinExistence type="inferred from homology"/>
<reference evidence="16" key="1">
    <citation type="submission" date="2023-07" db="EMBL/GenBank/DDBJ databases">
        <title>Genomic Encyclopedia of Type Strains, Phase IV (KMG-IV): sequencing the most valuable type-strain genomes for metagenomic binning, comparative biology and taxonomic classification.</title>
        <authorList>
            <person name="Goeker M."/>
        </authorList>
    </citation>
    <scope>NUCLEOTIDE SEQUENCE</scope>
    <source>
        <strain evidence="16">DSM 21202</strain>
    </source>
</reference>
<dbReference type="GO" id="GO:0008360">
    <property type="term" value="P:regulation of cell shape"/>
    <property type="evidence" value="ECO:0007669"/>
    <property type="project" value="UniProtKB-KW"/>
</dbReference>
<evidence type="ECO:0000256" key="6">
    <source>
        <dbReference type="ARBA" id="ARBA00022692"/>
    </source>
</evidence>
<dbReference type="Proteomes" id="UP001229244">
    <property type="component" value="Unassembled WGS sequence"/>
</dbReference>
<keyword evidence="8 14" id="KW-1133">Transmembrane helix</keyword>
<keyword evidence="7 14" id="KW-0378">Hydrolase</keyword>
<evidence type="ECO:0000256" key="12">
    <source>
        <dbReference type="ARBA" id="ARBA00032932"/>
    </source>
</evidence>
<keyword evidence="6 14" id="KW-0812">Transmembrane</keyword>
<dbReference type="Pfam" id="PF02673">
    <property type="entry name" value="BacA"/>
    <property type="match status" value="1"/>
</dbReference>
<feature type="transmembrane region" description="Helical" evidence="14">
    <location>
        <begin position="250"/>
        <end position="268"/>
    </location>
</feature>
<dbReference type="GO" id="GO:0009252">
    <property type="term" value="P:peptidoglycan biosynthetic process"/>
    <property type="evidence" value="ECO:0007669"/>
    <property type="project" value="UniProtKB-KW"/>
</dbReference>
<dbReference type="NCBIfam" id="NF001390">
    <property type="entry name" value="PRK00281.1-4"/>
    <property type="match status" value="1"/>
</dbReference>
<dbReference type="InterPro" id="IPR003824">
    <property type="entry name" value="UppP"/>
</dbReference>
<feature type="transmembrane region" description="Helical" evidence="14">
    <location>
        <begin position="48"/>
        <end position="70"/>
    </location>
</feature>
<comment type="function">
    <text evidence="14">Catalyzes the dephosphorylation of undecaprenyl diphosphate (UPP). Confers resistance to bacitracin.</text>
</comment>
<dbReference type="NCBIfam" id="TIGR00753">
    <property type="entry name" value="undec_PP_bacA"/>
    <property type="match status" value="1"/>
</dbReference>
<dbReference type="HAMAP" id="MF_01006">
    <property type="entry name" value="Undec_diphosphatase"/>
    <property type="match status" value="1"/>
</dbReference>
<dbReference type="EC" id="3.6.1.27" evidence="3 14"/>
<dbReference type="EMBL" id="JAUSUL010000004">
    <property type="protein sequence ID" value="MDQ0317223.1"/>
    <property type="molecule type" value="Genomic_DNA"/>
</dbReference>
<evidence type="ECO:0000256" key="14">
    <source>
        <dbReference type="HAMAP-Rule" id="MF_01006"/>
    </source>
</evidence>
<comment type="catalytic activity">
    <reaction evidence="13 14">
        <text>di-trans,octa-cis-undecaprenyl diphosphate + H2O = di-trans,octa-cis-undecaprenyl phosphate + phosphate + H(+)</text>
        <dbReference type="Rhea" id="RHEA:28094"/>
        <dbReference type="ChEBI" id="CHEBI:15377"/>
        <dbReference type="ChEBI" id="CHEBI:15378"/>
        <dbReference type="ChEBI" id="CHEBI:43474"/>
        <dbReference type="ChEBI" id="CHEBI:58405"/>
        <dbReference type="ChEBI" id="CHEBI:60392"/>
        <dbReference type="EC" id="3.6.1.27"/>
    </reaction>
</comment>
<comment type="subcellular location">
    <subcellularLocation>
        <location evidence="1 14">Cell membrane</location>
        <topology evidence="1 14">Multi-pass membrane protein</topology>
    </subcellularLocation>
</comment>
<evidence type="ECO:0000256" key="15">
    <source>
        <dbReference type="SAM" id="MobiDB-lite"/>
    </source>
</evidence>
<dbReference type="GO" id="GO:0046677">
    <property type="term" value="P:response to antibiotic"/>
    <property type="evidence" value="ECO:0007669"/>
    <property type="project" value="UniProtKB-UniRule"/>
</dbReference>